<dbReference type="InterPro" id="IPR041347">
    <property type="entry name" value="MftR_C"/>
</dbReference>
<dbReference type="OrthoDB" id="3211155at2"/>
<reference evidence="6 7" key="1">
    <citation type="submission" date="2019-11" db="EMBL/GenBank/DDBJ databases">
        <authorList>
            <person name="Holert J."/>
        </authorList>
    </citation>
    <scope>NUCLEOTIDE SEQUENCE [LARGE SCALE GENOMIC DNA]</scope>
    <source>
        <strain evidence="6">BC8_1</strain>
    </source>
</reference>
<dbReference type="InterPro" id="IPR009057">
    <property type="entry name" value="Homeodomain-like_sf"/>
</dbReference>
<keyword evidence="7" id="KW-1185">Reference proteome</keyword>
<evidence type="ECO:0000259" key="5">
    <source>
        <dbReference type="PROSITE" id="PS50977"/>
    </source>
</evidence>
<dbReference type="PRINTS" id="PR00455">
    <property type="entry name" value="HTHTETR"/>
</dbReference>
<dbReference type="EMBL" id="CACSIP010000019">
    <property type="protein sequence ID" value="CAA0122112.1"/>
    <property type="molecule type" value="Genomic_DNA"/>
</dbReference>
<feature type="DNA-binding region" description="H-T-H motif" evidence="4">
    <location>
        <begin position="45"/>
        <end position="64"/>
    </location>
</feature>
<dbReference type="GO" id="GO:0000976">
    <property type="term" value="F:transcription cis-regulatory region binding"/>
    <property type="evidence" value="ECO:0007669"/>
    <property type="project" value="TreeGrafter"/>
</dbReference>
<dbReference type="SUPFAM" id="SSF46689">
    <property type="entry name" value="Homeodomain-like"/>
    <property type="match status" value="1"/>
</dbReference>
<evidence type="ECO:0000256" key="3">
    <source>
        <dbReference type="ARBA" id="ARBA00023163"/>
    </source>
</evidence>
<dbReference type="GO" id="GO:0003700">
    <property type="term" value="F:DNA-binding transcription factor activity"/>
    <property type="evidence" value="ECO:0007669"/>
    <property type="project" value="TreeGrafter"/>
</dbReference>
<dbReference type="Pfam" id="PF17754">
    <property type="entry name" value="TetR_C_14"/>
    <property type="match status" value="1"/>
</dbReference>
<dbReference type="Pfam" id="PF00440">
    <property type="entry name" value="TetR_N"/>
    <property type="match status" value="1"/>
</dbReference>
<evidence type="ECO:0000313" key="7">
    <source>
        <dbReference type="Proteomes" id="UP000430146"/>
    </source>
</evidence>
<dbReference type="RefSeq" id="WP_159231029.1">
    <property type="nucleotide sequence ID" value="NZ_CACSIP010000019.1"/>
</dbReference>
<dbReference type="Proteomes" id="UP000430146">
    <property type="component" value="Unassembled WGS sequence"/>
</dbReference>
<accession>A0A5S9QTJ4</accession>
<evidence type="ECO:0000256" key="1">
    <source>
        <dbReference type="ARBA" id="ARBA00023015"/>
    </source>
</evidence>
<proteinExistence type="predicted"/>
<evidence type="ECO:0000313" key="6">
    <source>
        <dbReference type="EMBL" id="CAA0122112.1"/>
    </source>
</evidence>
<protein>
    <submittedName>
        <fullName evidence="6">Nucleoid occlusion factor SlmA</fullName>
    </submittedName>
</protein>
<dbReference type="Gene3D" id="1.10.10.60">
    <property type="entry name" value="Homeodomain-like"/>
    <property type="match status" value="1"/>
</dbReference>
<keyword evidence="2 4" id="KW-0238">DNA-binding</keyword>
<sequence length="218" mass="24249">MATTQEPGGGTTTVPLRKRQRNALRADIQHVALRMFAEHGFDKVTTEAIAEEVGISPSTFFRHVPSKEHLLLGATQRGRAKIVANFHARPRDEDVVDSLAAAILARTSQFVDDDETLELWRRAMASAPAELRRASLLDREDYDELIGAVARRWDDTVPAADMRAGVLVRAAVAAVEYAYEWWLAYGQSESLHGLTEQALQLVTRGLAGPVPPTRRRRR</sequence>
<keyword evidence="3" id="KW-0804">Transcription</keyword>
<dbReference type="PANTHER" id="PTHR30055:SF238">
    <property type="entry name" value="MYCOFACTOCIN BIOSYNTHESIS TRANSCRIPTIONAL REGULATOR MFTR-RELATED"/>
    <property type="match status" value="1"/>
</dbReference>
<dbReference type="AlphaFoldDB" id="A0A5S9QTJ4"/>
<dbReference type="Gene3D" id="1.10.357.10">
    <property type="entry name" value="Tetracycline Repressor, domain 2"/>
    <property type="match status" value="1"/>
</dbReference>
<dbReference type="InterPro" id="IPR001647">
    <property type="entry name" value="HTH_TetR"/>
</dbReference>
<dbReference type="PROSITE" id="PS50977">
    <property type="entry name" value="HTH_TETR_2"/>
    <property type="match status" value="1"/>
</dbReference>
<name>A0A5S9QTJ4_MYCVN</name>
<gene>
    <name evidence="6" type="primary">slmA_3</name>
    <name evidence="6" type="ORF">AELLOGFF_04438</name>
</gene>
<keyword evidence="1" id="KW-0805">Transcription regulation</keyword>
<feature type="domain" description="HTH tetR-type" evidence="5">
    <location>
        <begin position="22"/>
        <end position="82"/>
    </location>
</feature>
<organism evidence="6 7">
    <name type="scientific">Mycolicibacterium vanbaalenii</name>
    <name type="common">Mycobacterium vanbaalenii</name>
    <dbReference type="NCBI Taxonomy" id="110539"/>
    <lineage>
        <taxon>Bacteria</taxon>
        <taxon>Bacillati</taxon>
        <taxon>Actinomycetota</taxon>
        <taxon>Actinomycetes</taxon>
        <taxon>Mycobacteriales</taxon>
        <taxon>Mycobacteriaceae</taxon>
        <taxon>Mycolicibacterium</taxon>
    </lineage>
</organism>
<evidence type="ECO:0000256" key="4">
    <source>
        <dbReference type="PROSITE-ProRule" id="PRU00335"/>
    </source>
</evidence>
<dbReference type="PANTHER" id="PTHR30055">
    <property type="entry name" value="HTH-TYPE TRANSCRIPTIONAL REGULATOR RUTR"/>
    <property type="match status" value="1"/>
</dbReference>
<evidence type="ECO:0000256" key="2">
    <source>
        <dbReference type="ARBA" id="ARBA00023125"/>
    </source>
</evidence>
<dbReference type="InterPro" id="IPR050109">
    <property type="entry name" value="HTH-type_TetR-like_transc_reg"/>
</dbReference>